<organism evidence="5 6">
    <name type="scientific">Chitinophaga japonensis</name>
    <name type="common">Flexibacter japonensis</name>
    <dbReference type="NCBI Taxonomy" id="104662"/>
    <lineage>
        <taxon>Bacteria</taxon>
        <taxon>Pseudomonadati</taxon>
        <taxon>Bacteroidota</taxon>
        <taxon>Chitinophagia</taxon>
        <taxon>Chitinophagales</taxon>
        <taxon>Chitinophagaceae</taxon>
        <taxon>Chitinophaga</taxon>
    </lineage>
</organism>
<keyword evidence="3" id="KW-0804">Transcription</keyword>
<dbReference type="EMBL" id="VLLG01000002">
    <property type="protein sequence ID" value="TWI91208.1"/>
    <property type="molecule type" value="Genomic_DNA"/>
</dbReference>
<evidence type="ECO:0000256" key="3">
    <source>
        <dbReference type="ARBA" id="ARBA00023163"/>
    </source>
</evidence>
<gene>
    <name evidence="5" type="ORF">LX66_0573</name>
</gene>
<dbReference type="PANTHER" id="PTHR43280">
    <property type="entry name" value="ARAC-FAMILY TRANSCRIPTIONAL REGULATOR"/>
    <property type="match status" value="1"/>
</dbReference>
<evidence type="ECO:0000256" key="1">
    <source>
        <dbReference type="ARBA" id="ARBA00023015"/>
    </source>
</evidence>
<dbReference type="GO" id="GO:0043565">
    <property type="term" value="F:sequence-specific DNA binding"/>
    <property type="evidence" value="ECO:0007669"/>
    <property type="project" value="InterPro"/>
</dbReference>
<proteinExistence type="predicted"/>
<dbReference type="Proteomes" id="UP000316778">
    <property type="component" value="Unassembled WGS sequence"/>
</dbReference>
<dbReference type="InterPro" id="IPR018062">
    <property type="entry name" value="HTH_AraC-typ_CS"/>
</dbReference>
<keyword evidence="1" id="KW-0805">Transcription regulation</keyword>
<dbReference type="PRINTS" id="PR00032">
    <property type="entry name" value="HTHARAC"/>
</dbReference>
<evidence type="ECO:0000313" key="6">
    <source>
        <dbReference type="Proteomes" id="UP000316778"/>
    </source>
</evidence>
<comment type="caution">
    <text evidence="5">The sequence shown here is derived from an EMBL/GenBank/DDBJ whole genome shotgun (WGS) entry which is preliminary data.</text>
</comment>
<evidence type="ECO:0000259" key="4">
    <source>
        <dbReference type="PROSITE" id="PS01124"/>
    </source>
</evidence>
<evidence type="ECO:0000256" key="2">
    <source>
        <dbReference type="ARBA" id="ARBA00023125"/>
    </source>
</evidence>
<dbReference type="PANTHER" id="PTHR43280:SF2">
    <property type="entry name" value="HTH-TYPE TRANSCRIPTIONAL REGULATOR EXSA"/>
    <property type="match status" value="1"/>
</dbReference>
<dbReference type="SMART" id="SM00342">
    <property type="entry name" value="HTH_ARAC"/>
    <property type="match status" value="1"/>
</dbReference>
<dbReference type="InterPro" id="IPR009057">
    <property type="entry name" value="Homeodomain-like_sf"/>
</dbReference>
<dbReference type="AlphaFoldDB" id="A0A562TD55"/>
<keyword evidence="6" id="KW-1185">Reference proteome</keyword>
<dbReference type="InterPro" id="IPR020449">
    <property type="entry name" value="Tscrpt_reg_AraC-type_HTH"/>
</dbReference>
<feature type="domain" description="HTH araC/xylS-type" evidence="4">
    <location>
        <begin position="209"/>
        <end position="307"/>
    </location>
</feature>
<protein>
    <submittedName>
        <fullName evidence="5">Helix-turn-helix protein</fullName>
    </submittedName>
</protein>
<dbReference type="Gene3D" id="1.10.10.60">
    <property type="entry name" value="Homeodomain-like"/>
    <property type="match status" value="2"/>
</dbReference>
<keyword evidence="2" id="KW-0238">DNA-binding</keyword>
<sequence length="311" mass="35819">MHKSDFYAYFPGKLAASLRKAMNKLVLKTTFSLLNVDYVQLDESWNYRNVTSTFYRIYLIDDGSGVLYNPASSLTLEKGFLYLIPSFTTCNYYCADYLGQYYVSFIEDAPDGASLFANNRRILKVPATEADGVLFRRLLALNPDRGLKSSYDPKVYEKYPVLQSFREMNNYSPFSAYVETQGIILQLLSRFLTPECFQSPAAMIHSRVSDAIDYILTNLHRPLTVAHLAQRANQHPDYFSRLFREHTGERPLSYIQLKRIERAQFLLVNTDLPLAQIAAETGFESLSYFTRLFKEKTAQTPGEYKRNNCSF</sequence>
<name>A0A562TD55_CHIJA</name>
<reference evidence="5 6" key="1">
    <citation type="journal article" date="2013" name="Stand. Genomic Sci.">
        <title>Genomic Encyclopedia of Type Strains, Phase I: The one thousand microbial genomes (KMG-I) project.</title>
        <authorList>
            <person name="Kyrpides N.C."/>
            <person name="Woyke T."/>
            <person name="Eisen J.A."/>
            <person name="Garrity G."/>
            <person name="Lilburn T.G."/>
            <person name="Beck B.J."/>
            <person name="Whitman W.B."/>
            <person name="Hugenholtz P."/>
            <person name="Klenk H.P."/>
        </authorList>
    </citation>
    <scope>NUCLEOTIDE SEQUENCE [LARGE SCALE GENOMIC DNA]</scope>
    <source>
        <strain evidence="5 6">DSM 13484</strain>
    </source>
</reference>
<dbReference type="InterPro" id="IPR018060">
    <property type="entry name" value="HTH_AraC"/>
</dbReference>
<evidence type="ECO:0000313" key="5">
    <source>
        <dbReference type="EMBL" id="TWI91208.1"/>
    </source>
</evidence>
<dbReference type="PROSITE" id="PS00041">
    <property type="entry name" value="HTH_ARAC_FAMILY_1"/>
    <property type="match status" value="1"/>
</dbReference>
<dbReference type="GO" id="GO:0003700">
    <property type="term" value="F:DNA-binding transcription factor activity"/>
    <property type="evidence" value="ECO:0007669"/>
    <property type="project" value="InterPro"/>
</dbReference>
<dbReference type="SUPFAM" id="SSF46689">
    <property type="entry name" value="Homeodomain-like"/>
    <property type="match status" value="2"/>
</dbReference>
<dbReference type="PROSITE" id="PS01124">
    <property type="entry name" value="HTH_ARAC_FAMILY_2"/>
    <property type="match status" value="1"/>
</dbReference>
<dbReference type="Pfam" id="PF12833">
    <property type="entry name" value="HTH_18"/>
    <property type="match status" value="1"/>
</dbReference>
<accession>A0A562TD55</accession>